<feature type="compositionally biased region" description="Polar residues" evidence="3">
    <location>
        <begin position="654"/>
        <end position="666"/>
    </location>
</feature>
<dbReference type="GO" id="GO:0006357">
    <property type="term" value="P:regulation of transcription by RNA polymerase II"/>
    <property type="evidence" value="ECO:0007669"/>
    <property type="project" value="TreeGrafter"/>
</dbReference>
<name>A0A226F3K3_FOLCA</name>
<dbReference type="InterPro" id="IPR011333">
    <property type="entry name" value="SKP1/BTB/POZ_sf"/>
</dbReference>
<dbReference type="OMA" id="ECTEGME"/>
<dbReference type="SMART" id="SM00225">
    <property type="entry name" value="BTB"/>
    <property type="match status" value="1"/>
</dbReference>
<feature type="compositionally biased region" description="Low complexity" evidence="3">
    <location>
        <begin position="512"/>
        <end position="532"/>
    </location>
</feature>
<keyword evidence="1" id="KW-0539">Nucleus</keyword>
<feature type="compositionally biased region" description="Low complexity" evidence="3">
    <location>
        <begin position="304"/>
        <end position="318"/>
    </location>
</feature>
<reference evidence="6 7" key="1">
    <citation type="submission" date="2015-12" db="EMBL/GenBank/DDBJ databases">
        <title>The genome of Folsomia candida.</title>
        <authorList>
            <person name="Faddeeva A."/>
            <person name="Derks M.F."/>
            <person name="Anvar Y."/>
            <person name="Smit S."/>
            <person name="Van Straalen N."/>
            <person name="Roelofs D."/>
        </authorList>
    </citation>
    <scope>NUCLEOTIDE SEQUENCE [LARGE SCALE GENOMIC DNA]</scope>
    <source>
        <strain evidence="6 7">VU population</strain>
        <tissue evidence="6">Whole body</tissue>
    </source>
</reference>
<gene>
    <name evidence="6" type="ORF">Fcan01_03134</name>
</gene>
<dbReference type="Pfam" id="PF00651">
    <property type="entry name" value="BTB"/>
    <property type="match status" value="1"/>
</dbReference>
<dbReference type="PROSITE" id="PS50097">
    <property type="entry name" value="BTB"/>
    <property type="match status" value="1"/>
</dbReference>
<evidence type="ECO:0000256" key="2">
    <source>
        <dbReference type="PROSITE-ProRule" id="PRU00042"/>
    </source>
</evidence>
<feature type="domain" description="BTB" evidence="4">
    <location>
        <begin position="32"/>
        <end position="98"/>
    </location>
</feature>
<dbReference type="Gene3D" id="3.30.710.10">
    <property type="entry name" value="Potassium Channel Kv1.1, Chain A"/>
    <property type="match status" value="1"/>
</dbReference>
<evidence type="ECO:0000313" key="6">
    <source>
        <dbReference type="EMBL" id="OXA64363.1"/>
    </source>
</evidence>
<dbReference type="GO" id="GO:0048513">
    <property type="term" value="P:animal organ development"/>
    <property type="evidence" value="ECO:0007669"/>
    <property type="project" value="UniProtKB-ARBA"/>
</dbReference>
<dbReference type="GO" id="GO:0003006">
    <property type="term" value="P:developmental process involved in reproduction"/>
    <property type="evidence" value="ECO:0007669"/>
    <property type="project" value="UniProtKB-ARBA"/>
</dbReference>
<dbReference type="PROSITE" id="PS00028">
    <property type="entry name" value="ZINC_FINGER_C2H2_1"/>
    <property type="match status" value="2"/>
</dbReference>
<feature type="region of interest" description="Disordered" evidence="3">
    <location>
        <begin position="122"/>
        <end position="150"/>
    </location>
</feature>
<dbReference type="Gene3D" id="3.30.160.60">
    <property type="entry name" value="Classic Zinc Finger"/>
    <property type="match status" value="1"/>
</dbReference>
<proteinExistence type="predicted"/>
<evidence type="ECO:0000259" key="4">
    <source>
        <dbReference type="PROSITE" id="PS50097"/>
    </source>
</evidence>
<dbReference type="PROSITE" id="PS50157">
    <property type="entry name" value="ZINC_FINGER_C2H2_2"/>
    <property type="match status" value="1"/>
</dbReference>
<dbReference type="InterPro" id="IPR051095">
    <property type="entry name" value="Dros_DevTransReg"/>
</dbReference>
<dbReference type="GO" id="GO:0008270">
    <property type="term" value="F:zinc ion binding"/>
    <property type="evidence" value="ECO:0007669"/>
    <property type="project" value="UniProtKB-KW"/>
</dbReference>
<feature type="compositionally biased region" description="Polar residues" evidence="3">
    <location>
        <begin position="533"/>
        <end position="557"/>
    </location>
</feature>
<dbReference type="SMART" id="SM00355">
    <property type="entry name" value="ZnF_C2H2"/>
    <property type="match status" value="2"/>
</dbReference>
<dbReference type="EMBL" id="LNIX01000001">
    <property type="protein sequence ID" value="OXA64363.1"/>
    <property type="molecule type" value="Genomic_DNA"/>
</dbReference>
<protein>
    <submittedName>
        <fullName evidence="6">Longitudinals lacking protein-like</fullName>
    </submittedName>
</protein>
<dbReference type="GO" id="GO:0048666">
    <property type="term" value="P:neuron development"/>
    <property type="evidence" value="ECO:0007669"/>
    <property type="project" value="UniProtKB-ARBA"/>
</dbReference>
<feature type="compositionally biased region" description="Basic and acidic residues" evidence="3">
    <location>
        <begin position="624"/>
        <end position="634"/>
    </location>
</feature>
<keyword evidence="2" id="KW-0479">Metal-binding</keyword>
<evidence type="ECO:0000256" key="3">
    <source>
        <dbReference type="SAM" id="MobiDB-lite"/>
    </source>
</evidence>
<dbReference type="PANTHER" id="PTHR23110:SF94">
    <property type="entry name" value="ZINC FINGER PROTEIN CHINMO"/>
    <property type="match status" value="1"/>
</dbReference>
<feature type="domain" description="C2H2-type" evidence="5">
    <location>
        <begin position="439"/>
        <end position="467"/>
    </location>
</feature>
<feature type="region of interest" description="Disordered" evidence="3">
    <location>
        <begin position="497"/>
        <end position="571"/>
    </location>
</feature>
<dbReference type="AlphaFoldDB" id="A0A226F3K3"/>
<feature type="compositionally biased region" description="Gly residues" evidence="3">
    <location>
        <begin position="636"/>
        <end position="648"/>
    </location>
</feature>
<sequence length="666" mass="70696">MGSRHQFHLRWSNYGHNLANSFVRLFESESLSDVTLFCEGESYRAHRVVLAASSQHFQELFEQCSSARDLVVILDGTSPVNLRALLEFMYKGEVYIDDANLNTFLQTAKRLQVKGLSLSQNDLQSISTDPGDERGSGGGGGGNGNGPVQENLLTQALGPLLQSPSQQNQNNHQQQGPGGKQPNNSNSGQSPPNSFSSPSPSQTPPNPPTGYYGGGDDSKHKKKFRISASPKHPSPEGNIPDGMDYGGGGGHHSHPPRPSAPLPSPSMNSRMMEIDQRPTMGGFPGFGPSMYPPTGQLGPPPSPQSHSQTQHSQSAQQQTIVITENPNIRKIRSASTENTMPEDLSIKLEVGRDEELGVGGMTGKQRSFSMDLSPSDGPPFGSMPGPSAVWSLPSPSSAQHITTHDLSLENAQSTADGMAQYHTTKNGTDIEQVSERKKLKCPFCERLYGYETNLRAHIRQRHQGIRVPCPFCTRTFTRNNTVRRHVAREHRALLGGVRPFQHPLHPDQVGGNHPPFGSPPSNNSSPSQCSPNTGTPTSIGNNGTTMSGGQLISTGGMSSHGHHMNSQSERAPLSHVSNMNMNMGGASAAAIAAAVAAASASSNLPLPPSSPPLSSASTGSGNSGRDHHGRERADSLGGGRGMRGGDAGSEGRPSSRTSSIGSKPVD</sequence>
<evidence type="ECO:0000313" key="7">
    <source>
        <dbReference type="Proteomes" id="UP000198287"/>
    </source>
</evidence>
<evidence type="ECO:0000259" key="5">
    <source>
        <dbReference type="PROSITE" id="PS50157"/>
    </source>
</evidence>
<dbReference type="InterPro" id="IPR000210">
    <property type="entry name" value="BTB/POZ_dom"/>
</dbReference>
<evidence type="ECO:0000256" key="1">
    <source>
        <dbReference type="ARBA" id="ARBA00023242"/>
    </source>
</evidence>
<dbReference type="Proteomes" id="UP000198287">
    <property type="component" value="Unassembled WGS sequence"/>
</dbReference>
<dbReference type="CDD" id="cd18315">
    <property type="entry name" value="BTB_POZ_BAB-like"/>
    <property type="match status" value="1"/>
</dbReference>
<dbReference type="SUPFAM" id="SSF57667">
    <property type="entry name" value="beta-beta-alpha zinc fingers"/>
    <property type="match status" value="1"/>
</dbReference>
<dbReference type="InterPro" id="IPR013087">
    <property type="entry name" value="Znf_C2H2_type"/>
</dbReference>
<comment type="caution">
    <text evidence="6">The sequence shown here is derived from an EMBL/GenBank/DDBJ whole genome shotgun (WGS) entry which is preliminary data.</text>
</comment>
<keyword evidence="7" id="KW-1185">Reference proteome</keyword>
<feature type="region of interest" description="Disordered" evidence="3">
    <location>
        <begin position="601"/>
        <end position="666"/>
    </location>
</feature>
<accession>A0A226F3K3</accession>
<dbReference type="InterPro" id="IPR036236">
    <property type="entry name" value="Znf_C2H2_sf"/>
</dbReference>
<organism evidence="6 7">
    <name type="scientific">Folsomia candida</name>
    <name type="common">Springtail</name>
    <dbReference type="NCBI Taxonomy" id="158441"/>
    <lineage>
        <taxon>Eukaryota</taxon>
        <taxon>Metazoa</taxon>
        <taxon>Ecdysozoa</taxon>
        <taxon>Arthropoda</taxon>
        <taxon>Hexapoda</taxon>
        <taxon>Collembola</taxon>
        <taxon>Entomobryomorpha</taxon>
        <taxon>Isotomoidea</taxon>
        <taxon>Isotomidae</taxon>
        <taxon>Proisotominae</taxon>
        <taxon>Folsomia</taxon>
    </lineage>
</organism>
<feature type="region of interest" description="Disordered" evidence="3">
    <location>
        <begin position="162"/>
        <end position="322"/>
    </location>
</feature>
<keyword evidence="2" id="KW-0863">Zinc-finger</keyword>
<dbReference type="GO" id="GO:0005634">
    <property type="term" value="C:nucleus"/>
    <property type="evidence" value="ECO:0007669"/>
    <property type="project" value="TreeGrafter"/>
</dbReference>
<feature type="compositionally biased region" description="Low complexity" evidence="3">
    <location>
        <begin position="162"/>
        <end position="200"/>
    </location>
</feature>
<dbReference type="PANTHER" id="PTHR23110">
    <property type="entry name" value="BTB DOMAIN TRANSCRIPTION FACTOR"/>
    <property type="match status" value="1"/>
</dbReference>
<dbReference type="SUPFAM" id="SSF54695">
    <property type="entry name" value="POZ domain"/>
    <property type="match status" value="1"/>
</dbReference>
<keyword evidence="2" id="KW-0862">Zinc</keyword>
<dbReference type="OrthoDB" id="10261408at2759"/>
<feature type="compositionally biased region" description="Gly residues" evidence="3">
    <location>
        <begin position="136"/>
        <end position="145"/>
    </location>
</feature>